<accession>X5MDI2</accession>
<dbReference type="HOGENOM" id="CLU_2754438_0_0_5"/>
<dbReference type="EMBL" id="HG966617">
    <property type="protein sequence ID" value="CDO58504.1"/>
    <property type="molecule type" value="Genomic_DNA"/>
</dbReference>
<dbReference type="KEGG" id="pect:BN1012_Phect290"/>
<name>X5MDI2_9HYPH</name>
<reference evidence="1 2" key="1">
    <citation type="journal article" date="2014" name="Front. Genet.">
        <title>Genome and metabolic network of "Candidatus Phaeomarinobacter ectocarpi" Ec32, a new candidate genus of Alphaproteobacteria frequently associated with brown algae.</title>
        <authorList>
            <person name="Dittami S.M."/>
            <person name="Barbeyron T."/>
            <person name="Boyen C."/>
            <person name="Cambefort J."/>
            <person name="Collet G."/>
            <person name="Delage L."/>
            <person name="Gobet A."/>
            <person name="Groisillier A."/>
            <person name="Leblanc C."/>
            <person name="Michel G."/>
            <person name="Scornet D."/>
            <person name="Siegel A."/>
            <person name="Tapia J.E."/>
            <person name="Tonon T."/>
        </authorList>
    </citation>
    <scope>NUCLEOTIDE SEQUENCE [LARGE SCALE GENOMIC DNA]</scope>
    <source>
        <strain evidence="1 2">Ec32</strain>
    </source>
</reference>
<dbReference type="RefSeq" id="WP_043949437.1">
    <property type="nucleotide sequence ID" value="NZ_HG966617.1"/>
</dbReference>
<keyword evidence="2" id="KW-1185">Reference proteome</keyword>
<dbReference type="AlphaFoldDB" id="X5MDI2"/>
<evidence type="ECO:0000313" key="2">
    <source>
        <dbReference type="Proteomes" id="UP000032160"/>
    </source>
</evidence>
<gene>
    <name evidence="1" type="ORF">BN1012_Phect290</name>
</gene>
<evidence type="ECO:0000313" key="1">
    <source>
        <dbReference type="EMBL" id="CDO58504.1"/>
    </source>
</evidence>
<protein>
    <submittedName>
        <fullName evidence="1">Uncharacterized protein</fullName>
    </submittedName>
</protein>
<dbReference type="Proteomes" id="UP000032160">
    <property type="component" value="Chromosome I"/>
</dbReference>
<dbReference type="OrthoDB" id="7708793at2"/>
<organism evidence="1 2">
    <name type="scientific">Candidatus Phaeomarinibacter ectocarpi</name>
    <dbReference type="NCBI Taxonomy" id="1458461"/>
    <lineage>
        <taxon>Bacteria</taxon>
        <taxon>Pseudomonadati</taxon>
        <taxon>Pseudomonadota</taxon>
        <taxon>Alphaproteobacteria</taxon>
        <taxon>Hyphomicrobiales</taxon>
        <taxon>Parvibaculaceae</taxon>
        <taxon>Candidatus Phaeomarinibacter</taxon>
    </lineage>
</organism>
<dbReference type="STRING" id="1458461.BN1012_Phect290"/>
<sequence>MTDRYESVVEEALSTLQVAREQVLREISAYPAPISGCDAQFNQLLSDRTRIANAIQALETTPFIPTPRMLEPGTSLESR</sequence>
<proteinExistence type="predicted"/>